<dbReference type="GeneID" id="76313197"/>
<keyword evidence="1" id="KW-1133">Transmembrane helix</keyword>
<dbReference type="CTD" id="4509"/>
<organism evidence="2">
    <name type="scientific">Spinibdella lignicola</name>
    <dbReference type="NCBI Taxonomy" id="2872682"/>
    <lineage>
        <taxon>Eukaryota</taxon>
        <taxon>Metazoa</taxon>
        <taxon>Ecdysozoa</taxon>
        <taxon>Arthropoda</taxon>
        <taxon>Chelicerata</taxon>
        <taxon>Arachnida</taxon>
        <taxon>Acari</taxon>
        <taxon>Acariformes</taxon>
        <taxon>Trombidiformes</taxon>
        <taxon>Prostigmata</taxon>
        <taxon>Eupodina</taxon>
        <taxon>Bdelloidea</taxon>
        <taxon>Bdellidae</taxon>
        <taxon>Spinibdella</taxon>
    </lineage>
</organism>
<sequence>MPQVSPINWILLIFMLAIMLYISISLSKNFKFSMNETFLSIRFIKNKWMW</sequence>
<dbReference type="EMBL" id="OK637290">
    <property type="protein sequence ID" value="UXN44116.1"/>
    <property type="molecule type" value="Genomic_DNA"/>
</dbReference>
<protein>
    <submittedName>
        <fullName evidence="2">ATP synthase F0 subunit 8</fullName>
    </submittedName>
</protein>
<dbReference type="RefSeq" id="YP_010516615.1">
    <property type="nucleotide sequence ID" value="NC_067576.1"/>
</dbReference>
<name>A0A977S5Z7_9ACAR</name>
<proteinExistence type="predicted"/>
<evidence type="ECO:0000256" key="1">
    <source>
        <dbReference type="SAM" id="Phobius"/>
    </source>
</evidence>
<keyword evidence="1" id="KW-0472">Membrane</keyword>
<accession>A0A977S5Z7</accession>
<reference evidence="2" key="1">
    <citation type="submission" date="2021-10" db="EMBL/GenBank/DDBJ databases">
        <authorList>
            <person name="Fang Y."/>
            <person name="Sun E."/>
            <person name="Yang Q."/>
        </authorList>
    </citation>
    <scope>NUCLEOTIDE SEQUENCE</scope>
</reference>
<feature type="transmembrane region" description="Helical" evidence="1">
    <location>
        <begin position="6"/>
        <end position="24"/>
    </location>
</feature>
<dbReference type="AlphaFoldDB" id="A0A977S5Z7"/>
<keyword evidence="1" id="KW-0812">Transmembrane</keyword>
<geneLocation type="mitochondrion" evidence="2"/>
<evidence type="ECO:0000313" key="2">
    <source>
        <dbReference type="EMBL" id="UXN44116.1"/>
    </source>
</evidence>
<keyword evidence="2" id="KW-0496">Mitochondrion</keyword>
<gene>
    <name evidence="2" type="primary">ATP8</name>
</gene>